<evidence type="ECO:0008006" key="4">
    <source>
        <dbReference type="Google" id="ProtNLM"/>
    </source>
</evidence>
<organism evidence="2 3">
    <name type="scientific">Nocardioides dokdonensis FR1436</name>
    <dbReference type="NCBI Taxonomy" id="1300347"/>
    <lineage>
        <taxon>Bacteria</taxon>
        <taxon>Bacillati</taxon>
        <taxon>Actinomycetota</taxon>
        <taxon>Actinomycetes</taxon>
        <taxon>Propionibacteriales</taxon>
        <taxon>Nocardioidaceae</taxon>
        <taxon>Nocardioides</taxon>
    </lineage>
</organism>
<evidence type="ECO:0000313" key="2">
    <source>
        <dbReference type="EMBL" id="ANH37872.1"/>
    </source>
</evidence>
<feature type="transmembrane region" description="Helical" evidence="1">
    <location>
        <begin position="47"/>
        <end position="65"/>
    </location>
</feature>
<keyword evidence="3" id="KW-1185">Reference proteome</keyword>
<gene>
    <name evidence="2" type="ORF">I601_1436</name>
</gene>
<dbReference type="PATRIC" id="fig|1300347.3.peg.1434"/>
<dbReference type="Proteomes" id="UP000077868">
    <property type="component" value="Chromosome"/>
</dbReference>
<evidence type="ECO:0000256" key="1">
    <source>
        <dbReference type="SAM" id="Phobius"/>
    </source>
</evidence>
<evidence type="ECO:0000313" key="3">
    <source>
        <dbReference type="Proteomes" id="UP000077868"/>
    </source>
</evidence>
<keyword evidence="1" id="KW-1133">Transmembrane helix</keyword>
<reference evidence="2 3" key="1">
    <citation type="submission" date="2016-03" db="EMBL/GenBank/DDBJ databases">
        <title>Complete genome sequence of a soil Actinobacterium, Nocardioides dokdonensis FR1436.</title>
        <authorList>
            <person name="Kwon S.-K."/>
            <person name="Kim K."/>
            <person name="Kim J.F."/>
        </authorList>
    </citation>
    <scope>NUCLEOTIDE SEQUENCE [LARGE SCALE GENOMIC DNA]</scope>
    <source>
        <strain evidence="2 3">FR1436</strain>
    </source>
</reference>
<dbReference type="RefSeq" id="WP_218917767.1">
    <property type="nucleotide sequence ID" value="NZ_CP015079.1"/>
</dbReference>
<accession>A0A1A9GJM8</accession>
<proteinExistence type="predicted"/>
<keyword evidence="1" id="KW-0812">Transmembrane</keyword>
<sequence>MSRTNVVSDIWASTLRLPRGVQVWVFVVLMPVNLAALAVLGQPLGPLVAGLAVGALAVNGVVMVLDRGFSLAMALPHVLLWIPLVGVLLYALVAHDGIGGAYAAYLAVLLVVDVVSLWFDVPDAKRWLDGQRDTF</sequence>
<dbReference type="AlphaFoldDB" id="A0A1A9GJM8"/>
<dbReference type="KEGG" id="ndk:I601_1436"/>
<name>A0A1A9GJM8_9ACTN</name>
<dbReference type="EMBL" id="CP015079">
    <property type="protein sequence ID" value="ANH37872.1"/>
    <property type="molecule type" value="Genomic_DNA"/>
</dbReference>
<feature type="transmembrane region" description="Helical" evidence="1">
    <location>
        <begin position="21"/>
        <end position="41"/>
    </location>
</feature>
<feature type="transmembrane region" description="Helical" evidence="1">
    <location>
        <begin position="72"/>
        <end position="93"/>
    </location>
</feature>
<protein>
    <recommendedName>
        <fullName evidence="4">SPW repeat protein</fullName>
    </recommendedName>
</protein>
<keyword evidence="1" id="KW-0472">Membrane</keyword>
<feature type="transmembrane region" description="Helical" evidence="1">
    <location>
        <begin position="99"/>
        <end position="119"/>
    </location>
</feature>